<evidence type="ECO:0000256" key="2">
    <source>
        <dbReference type="ARBA" id="ARBA00022475"/>
    </source>
</evidence>
<protein>
    <submittedName>
        <fullName evidence="9">Undecaprenyl/decaprenyl-phosphate alpha-N-acetylglucosaminyl 1-phosphate transferase</fullName>
    </submittedName>
</protein>
<feature type="binding site" evidence="7">
    <location>
        <position position="235"/>
    </location>
    <ligand>
        <name>Mg(2+)</name>
        <dbReference type="ChEBI" id="CHEBI:18420"/>
    </ligand>
</feature>
<organism evidence="9 10">
    <name type="scientific">Caecibacteroides pullorum</name>
    <dbReference type="NCBI Taxonomy" id="2725562"/>
    <lineage>
        <taxon>Bacteria</taxon>
        <taxon>Pseudomonadati</taxon>
        <taxon>Bacteroidota</taxon>
        <taxon>Bacteroidia</taxon>
        <taxon>Bacteroidales</taxon>
        <taxon>Bacteroidaceae</taxon>
        <taxon>Caecibacteroides</taxon>
    </lineage>
</organism>
<comment type="caution">
    <text evidence="9">The sequence shown here is derived from an EMBL/GenBank/DDBJ whole genome shotgun (WGS) entry which is preliminary data.</text>
</comment>
<evidence type="ECO:0000256" key="7">
    <source>
        <dbReference type="PIRSR" id="PIRSR600715-1"/>
    </source>
</evidence>
<evidence type="ECO:0000256" key="1">
    <source>
        <dbReference type="ARBA" id="ARBA00004651"/>
    </source>
</evidence>
<evidence type="ECO:0000256" key="8">
    <source>
        <dbReference type="SAM" id="Phobius"/>
    </source>
</evidence>
<evidence type="ECO:0000256" key="5">
    <source>
        <dbReference type="ARBA" id="ARBA00022989"/>
    </source>
</evidence>
<feature type="transmembrane region" description="Helical" evidence="8">
    <location>
        <begin position="120"/>
        <end position="137"/>
    </location>
</feature>
<dbReference type="Pfam" id="PF00953">
    <property type="entry name" value="Glycos_transf_4"/>
    <property type="match status" value="1"/>
</dbReference>
<keyword evidence="10" id="KW-1185">Reference proteome</keyword>
<name>A0AA40ZTI8_9BACT</name>
<feature type="transmembrane region" description="Helical" evidence="8">
    <location>
        <begin position="87"/>
        <end position="108"/>
    </location>
</feature>
<dbReference type="GO" id="GO:0046872">
    <property type="term" value="F:metal ion binding"/>
    <property type="evidence" value="ECO:0007669"/>
    <property type="project" value="UniProtKB-KW"/>
</dbReference>
<dbReference type="GO" id="GO:0071555">
    <property type="term" value="P:cell wall organization"/>
    <property type="evidence" value="ECO:0007669"/>
    <property type="project" value="TreeGrafter"/>
</dbReference>
<feature type="transmembrane region" description="Helical" evidence="8">
    <location>
        <begin position="143"/>
        <end position="166"/>
    </location>
</feature>
<dbReference type="GO" id="GO:0005886">
    <property type="term" value="C:plasma membrane"/>
    <property type="evidence" value="ECO:0007669"/>
    <property type="project" value="UniProtKB-SubCell"/>
</dbReference>
<feature type="binding site" evidence="7">
    <location>
        <position position="170"/>
    </location>
    <ligand>
        <name>Mg(2+)</name>
        <dbReference type="ChEBI" id="CHEBI:18420"/>
    </ligand>
</feature>
<keyword evidence="2" id="KW-1003">Cell membrane</keyword>
<dbReference type="EMBL" id="JACJMO010000011">
    <property type="protein sequence ID" value="MBM6857743.1"/>
    <property type="molecule type" value="Genomic_DNA"/>
</dbReference>
<dbReference type="InterPro" id="IPR000715">
    <property type="entry name" value="Glycosyl_transferase_4"/>
</dbReference>
<dbReference type="GO" id="GO:0009103">
    <property type="term" value="P:lipopolysaccharide biosynthetic process"/>
    <property type="evidence" value="ECO:0007669"/>
    <property type="project" value="TreeGrafter"/>
</dbReference>
<dbReference type="PANTHER" id="PTHR22926:SF3">
    <property type="entry name" value="UNDECAPRENYL-PHOSPHATE ALPHA-N-ACETYLGLUCOSAMINYL 1-PHOSPHATE TRANSFERASE"/>
    <property type="match status" value="1"/>
</dbReference>
<feature type="transmembrane region" description="Helical" evidence="8">
    <location>
        <begin position="6"/>
        <end position="26"/>
    </location>
</feature>
<keyword evidence="3 9" id="KW-0808">Transferase</keyword>
<keyword evidence="7" id="KW-0460">Magnesium</keyword>
<keyword evidence="4 8" id="KW-0812">Transmembrane</keyword>
<keyword evidence="5 8" id="KW-1133">Transmembrane helix</keyword>
<dbReference type="Proteomes" id="UP000698924">
    <property type="component" value="Unassembled WGS sequence"/>
</dbReference>
<dbReference type="PROSITE" id="PS01348">
    <property type="entry name" value="MRAY_2"/>
    <property type="match status" value="1"/>
</dbReference>
<reference evidence="9 10" key="1">
    <citation type="journal article" date="2021" name="Sci. Rep.">
        <title>The distribution of antibiotic resistance genes in chicken gut microbiota commensals.</title>
        <authorList>
            <person name="Juricova H."/>
            <person name="Matiasovicova J."/>
            <person name="Kubasova T."/>
            <person name="Cejkova D."/>
            <person name="Rychlik I."/>
        </authorList>
    </citation>
    <scope>NUCLEOTIDE SEQUENCE [LARGE SCALE GENOMIC DNA]</scope>
    <source>
        <strain evidence="9 10">An421</strain>
    </source>
</reference>
<keyword evidence="7" id="KW-0479">Metal-binding</keyword>
<comment type="subcellular location">
    <subcellularLocation>
        <location evidence="1">Cell membrane</location>
        <topology evidence="1">Multi-pass membrane protein</topology>
    </subcellularLocation>
</comment>
<evidence type="ECO:0000256" key="3">
    <source>
        <dbReference type="ARBA" id="ARBA00022679"/>
    </source>
</evidence>
<dbReference type="CDD" id="cd06853">
    <property type="entry name" value="GT_WecA_like"/>
    <property type="match status" value="1"/>
</dbReference>
<keyword evidence="6 8" id="KW-0472">Membrane</keyword>
<evidence type="ECO:0000313" key="9">
    <source>
        <dbReference type="EMBL" id="MBM6857743.1"/>
    </source>
</evidence>
<gene>
    <name evidence="9" type="ORF">H6D15_09055</name>
</gene>
<dbReference type="RefSeq" id="WP_204971925.1">
    <property type="nucleotide sequence ID" value="NZ_JAAZTS010000012.1"/>
</dbReference>
<evidence type="ECO:0000313" key="10">
    <source>
        <dbReference type="Proteomes" id="UP000698924"/>
    </source>
</evidence>
<feature type="transmembrane region" description="Helical" evidence="8">
    <location>
        <begin position="235"/>
        <end position="254"/>
    </location>
</feature>
<feature type="transmembrane region" description="Helical" evidence="8">
    <location>
        <begin position="55"/>
        <end position="75"/>
    </location>
</feature>
<sequence>MDTTTTFYLCAAFAFIVGLMGSRFVLPRIALVAARRRLFDSHDGRKLHKGNVPRLGGLAFFPCIAIALFMAILLYNKLTGAPMLGRILTLEVFTISSALFILFLCGLMDDLIGVSYRSKFLIQLICGILVTLSGLYFNDFYGLFGIHALPLWVGLPFTVLTVVFILNAVNLIDGIDGLASGLSGIAFLAFGLLFTYLGDRLHALLSFAALGVLIPFFHSNVFGQASRGRKLFMGDTGALTIGLLLSVLSVRLSMAEPVKDARLPGSIVLAFSFLLVPMLDVIRVFIHRIRCGRSPFLPDRNHIHHKFLDMGFSHRQAMMSIVGLSLAFVVVNVVAIHFVPITALFLADVVVWTALNLYWRKKIIQHNSTLKK</sequence>
<proteinExistence type="predicted"/>
<evidence type="ECO:0000256" key="4">
    <source>
        <dbReference type="ARBA" id="ARBA00022692"/>
    </source>
</evidence>
<dbReference type="GO" id="GO:0016780">
    <property type="term" value="F:phosphotransferase activity, for other substituted phosphate groups"/>
    <property type="evidence" value="ECO:0007669"/>
    <property type="project" value="InterPro"/>
</dbReference>
<dbReference type="InterPro" id="IPR018480">
    <property type="entry name" value="PNAcMuramoyl-5peptid_Trfase_CS"/>
</dbReference>
<evidence type="ECO:0000256" key="6">
    <source>
        <dbReference type="ARBA" id="ARBA00023136"/>
    </source>
</evidence>
<dbReference type="PANTHER" id="PTHR22926">
    <property type="entry name" value="PHOSPHO-N-ACETYLMURAMOYL-PENTAPEPTIDE-TRANSFERASE"/>
    <property type="match status" value="1"/>
</dbReference>
<feature type="transmembrane region" description="Helical" evidence="8">
    <location>
        <begin position="317"/>
        <end position="335"/>
    </location>
</feature>
<feature type="transmembrane region" description="Helical" evidence="8">
    <location>
        <begin position="178"/>
        <end position="197"/>
    </location>
</feature>
<dbReference type="AlphaFoldDB" id="A0AA40ZTI8"/>
<accession>A0AA40ZTI8</accession>
<comment type="cofactor">
    <cofactor evidence="7">
        <name>Mg(2+)</name>
        <dbReference type="ChEBI" id="CHEBI:18420"/>
    </cofactor>
</comment>
<feature type="transmembrane region" description="Helical" evidence="8">
    <location>
        <begin position="203"/>
        <end position="223"/>
    </location>
</feature>
<feature type="transmembrane region" description="Helical" evidence="8">
    <location>
        <begin position="266"/>
        <end position="286"/>
    </location>
</feature>
<dbReference type="GO" id="GO:0044038">
    <property type="term" value="P:cell wall macromolecule biosynthetic process"/>
    <property type="evidence" value="ECO:0007669"/>
    <property type="project" value="TreeGrafter"/>
</dbReference>
<feature type="transmembrane region" description="Helical" evidence="8">
    <location>
        <begin position="341"/>
        <end position="359"/>
    </location>
</feature>